<evidence type="ECO:0000256" key="1">
    <source>
        <dbReference type="SAM" id="MobiDB-lite"/>
    </source>
</evidence>
<reference evidence="3 4" key="1">
    <citation type="submission" date="2016-05" db="EMBL/GenBank/DDBJ databases">
        <title>Paenibacillus sp. 1ZS3-15 nov., isolated from the rhizosphere soil.</title>
        <authorList>
            <person name="Zhang X.X."/>
            <person name="Zhang J."/>
        </authorList>
    </citation>
    <scope>NUCLEOTIDE SEQUENCE [LARGE SCALE GENOMIC DNA]</scope>
    <source>
        <strain evidence="3 4">1ZS3-15</strain>
    </source>
</reference>
<comment type="caution">
    <text evidence="3">The sequence shown here is derived from an EMBL/GenBank/DDBJ whole genome shotgun (WGS) entry which is preliminary data.</text>
</comment>
<protein>
    <submittedName>
        <fullName evidence="3">Uncharacterized protein</fullName>
    </submittedName>
</protein>
<keyword evidence="4" id="KW-1185">Reference proteome</keyword>
<accession>A0A197ZZX5</accession>
<keyword evidence="2" id="KW-0732">Signal</keyword>
<dbReference type="Proteomes" id="UP000078454">
    <property type="component" value="Unassembled WGS sequence"/>
</dbReference>
<feature type="region of interest" description="Disordered" evidence="1">
    <location>
        <begin position="201"/>
        <end position="223"/>
    </location>
</feature>
<feature type="signal peptide" evidence="2">
    <location>
        <begin position="1"/>
        <end position="26"/>
    </location>
</feature>
<dbReference type="OrthoDB" id="2475185at2"/>
<feature type="compositionally biased region" description="Low complexity" evidence="1">
    <location>
        <begin position="211"/>
        <end position="223"/>
    </location>
</feature>
<evidence type="ECO:0000313" key="4">
    <source>
        <dbReference type="Proteomes" id="UP000078454"/>
    </source>
</evidence>
<dbReference type="EMBL" id="LYPB01000090">
    <property type="protein sequence ID" value="OAS14326.1"/>
    <property type="molecule type" value="Genomic_DNA"/>
</dbReference>
<feature type="chain" id="PRO_5008277674" evidence="2">
    <location>
        <begin position="27"/>
        <end position="315"/>
    </location>
</feature>
<sequence>MKSWTTWTVTCIILCSIGFMPLHTSAVDTIGGTSLIQAQVNEPTRTAPTPTPNLTSTSSFDSTIRSWQAILAKEDGFAGWLHARWNSYSLGPGTHGWVVILTDQGHEVGYMIVHATDAGGFRLTEYGTGPAPLFSLATLYRSLIQQELIPSATLYDDFVSNDTITKDRLYMDTLTSVWKIALGGETYYLDAKSGELLPLTEDPTPRMAMDTSSSSDLSHGTSQTLIRPSFDPYERLPWITGTPLQITSLPELQVALEKQDDLTYVTKLYGDQVTMPLTVTGYQQWIYGDNYLILEHDGPRYVLLDPSLMLGKIYP</sequence>
<dbReference type="AlphaFoldDB" id="A0A197ZZX5"/>
<evidence type="ECO:0000256" key="2">
    <source>
        <dbReference type="SAM" id="SignalP"/>
    </source>
</evidence>
<name>A0A197ZZX5_9BACL</name>
<dbReference type="RefSeq" id="WP_068669837.1">
    <property type="nucleotide sequence ID" value="NZ_LYPB01000090.1"/>
</dbReference>
<proteinExistence type="predicted"/>
<dbReference type="STRING" id="1850517.A8708_13075"/>
<gene>
    <name evidence="3" type="ORF">A8708_13075</name>
</gene>
<organism evidence="3 4">
    <name type="scientific">Paenibacillus oryzisoli</name>
    <dbReference type="NCBI Taxonomy" id="1850517"/>
    <lineage>
        <taxon>Bacteria</taxon>
        <taxon>Bacillati</taxon>
        <taxon>Bacillota</taxon>
        <taxon>Bacilli</taxon>
        <taxon>Bacillales</taxon>
        <taxon>Paenibacillaceae</taxon>
        <taxon>Paenibacillus</taxon>
    </lineage>
</organism>
<evidence type="ECO:0000313" key="3">
    <source>
        <dbReference type="EMBL" id="OAS14326.1"/>
    </source>
</evidence>